<dbReference type="InterPro" id="IPR013783">
    <property type="entry name" value="Ig-like_fold"/>
</dbReference>
<gene>
    <name evidence="5" type="ORF">MCOR_14260</name>
</gene>
<evidence type="ECO:0000256" key="2">
    <source>
        <dbReference type="SAM" id="MobiDB-lite"/>
    </source>
</evidence>
<dbReference type="OrthoDB" id="6140148at2759"/>
<evidence type="ECO:0000256" key="1">
    <source>
        <dbReference type="ARBA" id="ARBA00023319"/>
    </source>
</evidence>
<dbReference type="GO" id="GO:0070593">
    <property type="term" value="P:dendrite self-avoidance"/>
    <property type="evidence" value="ECO:0007669"/>
    <property type="project" value="TreeGrafter"/>
</dbReference>
<dbReference type="GO" id="GO:0007156">
    <property type="term" value="P:homophilic cell adhesion via plasma membrane adhesion molecules"/>
    <property type="evidence" value="ECO:0007669"/>
    <property type="project" value="TreeGrafter"/>
</dbReference>
<dbReference type="InterPro" id="IPR003599">
    <property type="entry name" value="Ig_sub"/>
</dbReference>
<feature type="compositionally biased region" description="Polar residues" evidence="2">
    <location>
        <begin position="9"/>
        <end position="18"/>
    </location>
</feature>
<dbReference type="SMART" id="SM00409">
    <property type="entry name" value="IG"/>
    <property type="match status" value="3"/>
</dbReference>
<dbReference type="PANTHER" id="PTHR10075:SF100">
    <property type="entry name" value="FASCICLIN-2"/>
    <property type="match status" value="1"/>
</dbReference>
<dbReference type="SMART" id="SM00408">
    <property type="entry name" value="IGc2"/>
    <property type="match status" value="2"/>
</dbReference>
<dbReference type="InterPro" id="IPR036179">
    <property type="entry name" value="Ig-like_dom_sf"/>
</dbReference>
<feature type="transmembrane region" description="Helical" evidence="3">
    <location>
        <begin position="470"/>
        <end position="490"/>
    </location>
</feature>
<dbReference type="Proteomes" id="UP000507470">
    <property type="component" value="Unassembled WGS sequence"/>
</dbReference>
<evidence type="ECO:0000313" key="6">
    <source>
        <dbReference type="Proteomes" id="UP000507470"/>
    </source>
</evidence>
<keyword evidence="1" id="KW-0393">Immunoglobulin domain</keyword>
<dbReference type="GO" id="GO:0005886">
    <property type="term" value="C:plasma membrane"/>
    <property type="evidence" value="ECO:0007669"/>
    <property type="project" value="TreeGrafter"/>
</dbReference>
<dbReference type="InterPro" id="IPR007110">
    <property type="entry name" value="Ig-like_dom"/>
</dbReference>
<proteinExistence type="predicted"/>
<feature type="domain" description="Ig-like" evidence="4">
    <location>
        <begin position="291"/>
        <end position="395"/>
    </location>
</feature>
<dbReference type="PROSITE" id="PS50835">
    <property type="entry name" value="IG_LIKE"/>
    <property type="match status" value="3"/>
</dbReference>
<dbReference type="AlphaFoldDB" id="A0A6J8B3K2"/>
<sequence length="750" mass="84823">MKEDDDTPETFQCSSSGNPAPKFQWKKDDQVLQKSLQISTNRRTGELTIIKPSIHDFGTYQCFATNKYGTAVSATFKIERAVISSFSDTVERTLPNANQYRSLSIPCTGKPKCKPDNVCRVEWKLGKGTSNTIYETKRIAIDKDGTLHFLYVDLDDGSTAAKPYACGVNNELMRAFYKGGNVIVSVFKVTNPSQVKPLILFAQDVQGLLGGDAELQCVFSGYPLPDIEWYSSGFNQPIQPSGKYHFTDPSVRRNLRIKNLNITDEGTYICQGVNVLGSAHARIYVNVTSKPIFQEGETLKSQIIPDGQNAVFKCKMESLPFEKPPSVPIWRRNGKRLYHGQYDSNLSHKYQLSADKEILTIKSVKYPEDSSGISCETGNVIFDMNGEDSYVRSYAYAFLRVMACPPGFILTNGTNCEPCTENWYGNDCLCVCKCNTRQRCDNVLGCVNTQTSSRATTTQSTNPRVFDRNLVVYILVIACGMILMLGLLACKKIWKKGVTRQVQTINEDNNLRQRHIRVTSYNGIYDEIEALGMVENSDINLIQMKNIANANEATGNSDDTYYLCPLDLEDNNCTTEHNNYLCPLYSEDNNSTTDAPTFAVHASCRSIHSSYQSNYVFESDDYTRESNVYENIYDVPHEPCGDTDDSPEIIEQDNVKDEYLNPYQPLQDNWKQAPQTYADTFTLHPWTVKSISSSDKKDENTDQENYVYRNMQYSHVDERLYENQEDNFTHSYLQILSVAETSTNKDETIC</sequence>
<feature type="domain" description="Ig-like" evidence="4">
    <location>
        <begin position="197"/>
        <end position="288"/>
    </location>
</feature>
<dbReference type="PANTHER" id="PTHR10075">
    <property type="entry name" value="BASIGIN RELATED"/>
    <property type="match status" value="1"/>
</dbReference>
<keyword evidence="3" id="KW-0472">Membrane</keyword>
<dbReference type="GO" id="GO:0030424">
    <property type="term" value="C:axon"/>
    <property type="evidence" value="ECO:0007669"/>
    <property type="project" value="TreeGrafter"/>
</dbReference>
<keyword evidence="3" id="KW-0812">Transmembrane</keyword>
<organism evidence="5 6">
    <name type="scientific">Mytilus coruscus</name>
    <name type="common">Sea mussel</name>
    <dbReference type="NCBI Taxonomy" id="42192"/>
    <lineage>
        <taxon>Eukaryota</taxon>
        <taxon>Metazoa</taxon>
        <taxon>Spiralia</taxon>
        <taxon>Lophotrochozoa</taxon>
        <taxon>Mollusca</taxon>
        <taxon>Bivalvia</taxon>
        <taxon>Autobranchia</taxon>
        <taxon>Pteriomorphia</taxon>
        <taxon>Mytilida</taxon>
        <taxon>Mytiloidea</taxon>
        <taxon>Mytilidae</taxon>
        <taxon>Mytilinae</taxon>
        <taxon>Mytilus</taxon>
    </lineage>
</organism>
<dbReference type="Gene3D" id="2.60.40.10">
    <property type="entry name" value="Immunoglobulins"/>
    <property type="match status" value="3"/>
</dbReference>
<accession>A0A6J8B3K2</accession>
<feature type="domain" description="Ig-like" evidence="4">
    <location>
        <begin position="1"/>
        <end position="73"/>
    </location>
</feature>
<dbReference type="Pfam" id="PF07679">
    <property type="entry name" value="I-set"/>
    <property type="match status" value="2"/>
</dbReference>
<dbReference type="InterPro" id="IPR013098">
    <property type="entry name" value="Ig_I-set"/>
</dbReference>
<dbReference type="EMBL" id="CACVKT020002464">
    <property type="protein sequence ID" value="CAC5378011.1"/>
    <property type="molecule type" value="Genomic_DNA"/>
</dbReference>
<keyword evidence="3" id="KW-1133">Transmembrane helix</keyword>
<name>A0A6J8B3K2_MYTCO</name>
<evidence type="ECO:0000259" key="4">
    <source>
        <dbReference type="PROSITE" id="PS50835"/>
    </source>
</evidence>
<protein>
    <submittedName>
        <fullName evidence="5">NRCAM</fullName>
    </submittedName>
</protein>
<dbReference type="SUPFAM" id="SSF48726">
    <property type="entry name" value="Immunoglobulin"/>
    <property type="match status" value="3"/>
</dbReference>
<evidence type="ECO:0000313" key="5">
    <source>
        <dbReference type="EMBL" id="CAC5378011.1"/>
    </source>
</evidence>
<keyword evidence="6" id="KW-1185">Reference proteome</keyword>
<evidence type="ECO:0000256" key="3">
    <source>
        <dbReference type="SAM" id="Phobius"/>
    </source>
</evidence>
<dbReference type="InterPro" id="IPR003598">
    <property type="entry name" value="Ig_sub2"/>
</dbReference>
<reference evidence="5 6" key="1">
    <citation type="submission" date="2020-06" db="EMBL/GenBank/DDBJ databases">
        <authorList>
            <person name="Li R."/>
            <person name="Bekaert M."/>
        </authorList>
    </citation>
    <scope>NUCLEOTIDE SEQUENCE [LARGE SCALE GENOMIC DNA]</scope>
    <source>
        <strain evidence="6">wild</strain>
    </source>
</reference>
<feature type="region of interest" description="Disordered" evidence="2">
    <location>
        <begin position="1"/>
        <end position="22"/>
    </location>
</feature>
<dbReference type="GO" id="GO:0098632">
    <property type="term" value="F:cell-cell adhesion mediator activity"/>
    <property type="evidence" value="ECO:0007669"/>
    <property type="project" value="TreeGrafter"/>
</dbReference>
<dbReference type="GO" id="GO:0007411">
    <property type="term" value="P:axon guidance"/>
    <property type="evidence" value="ECO:0007669"/>
    <property type="project" value="TreeGrafter"/>
</dbReference>